<evidence type="ECO:0000313" key="3">
    <source>
        <dbReference type="Proteomes" id="UP001428341"/>
    </source>
</evidence>
<dbReference type="AlphaFoldDB" id="A0AAP0QE47"/>
<keyword evidence="3" id="KW-1185">Reference proteome</keyword>
<dbReference type="Proteomes" id="UP001428341">
    <property type="component" value="Unassembled WGS sequence"/>
</dbReference>
<feature type="compositionally biased region" description="Polar residues" evidence="1">
    <location>
        <begin position="53"/>
        <end position="72"/>
    </location>
</feature>
<accession>A0AAP0QE47</accession>
<sequence>MENESENTPERPEIRVPPRRGLIKTKIFAGLVKKVKAAVMLFGQGKKKEEAGTASSTTPIQNAYTTEGHSDS</sequence>
<organism evidence="2 3">
    <name type="scientific">Citrus x changshan-huyou</name>
    <dbReference type="NCBI Taxonomy" id="2935761"/>
    <lineage>
        <taxon>Eukaryota</taxon>
        <taxon>Viridiplantae</taxon>
        <taxon>Streptophyta</taxon>
        <taxon>Embryophyta</taxon>
        <taxon>Tracheophyta</taxon>
        <taxon>Spermatophyta</taxon>
        <taxon>Magnoliopsida</taxon>
        <taxon>eudicotyledons</taxon>
        <taxon>Gunneridae</taxon>
        <taxon>Pentapetalae</taxon>
        <taxon>rosids</taxon>
        <taxon>malvids</taxon>
        <taxon>Sapindales</taxon>
        <taxon>Rutaceae</taxon>
        <taxon>Aurantioideae</taxon>
        <taxon>Citrus</taxon>
    </lineage>
</organism>
<proteinExistence type="predicted"/>
<reference evidence="2 3" key="1">
    <citation type="submission" date="2024-05" db="EMBL/GenBank/DDBJ databases">
        <title>Haplotype-resolved chromosome-level genome assembly of Huyou (Citrus changshanensis).</title>
        <authorList>
            <person name="Miao C."/>
            <person name="Chen W."/>
            <person name="Wu Y."/>
            <person name="Wang L."/>
            <person name="Zhao S."/>
            <person name="Grierson D."/>
            <person name="Xu C."/>
            <person name="Chen K."/>
        </authorList>
    </citation>
    <scope>NUCLEOTIDE SEQUENCE [LARGE SCALE GENOMIC DNA]</scope>
    <source>
        <strain evidence="2">01-14</strain>
        <tissue evidence="2">Leaf</tissue>
    </source>
</reference>
<comment type="caution">
    <text evidence="2">The sequence shown here is derived from an EMBL/GenBank/DDBJ whole genome shotgun (WGS) entry which is preliminary data.</text>
</comment>
<dbReference type="EMBL" id="JBCGBO010000007">
    <property type="protein sequence ID" value="KAK9187010.1"/>
    <property type="molecule type" value="Genomic_DNA"/>
</dbReference>
<protein>
    <submittedName>
        <fullName evidence="2">Uncharacterized protein</fullName>
    </submittedName>
</protein>
<feature type="region of interest" description="Disordered" evidence="1">
    <location>
        <begin position="45"/>
        <end position="72"/>
    </location>
</feature>
<name>A0AAP0QE47_9ROSI</name>
<evidence type="ECO:0000256" key="1">
    <source>
        <dbReference type="SAM" id="MobiDB-lite"/>
    </source>
</evidence>
<evidence type="ECO:0000313" key="2">
    <source>
        <dbReference type="EMBL" id="KAK9187010.1"/>
    </source>
</evidence>
<gene>
    <name evidence="2" type="ORF">WN944_018400</name>
</gene>